<dbReference type="STRING" id="83401.SAMN05421742_102279"/>
<feature type="transmembrane region" description="Helical" evidence="1">
    <location>
        <begin position="53"/>
        <end position="71"/>
    </location>
</feature>
<feature type="transmembrane region" description="Helical" evidence="1">
    <location>
        <begin position="12"/>
        <end position="33"/>
    </location>
</feature>
<dbReference type="Proteomes" id="UP000217076">
    <property type="component" value="Unassembled WGS sequence"/>
</dbReference>
<evidence type="ECO:0000313" key="3">
    <source>
        <dbReference type="Proteomes" id="UP000217076"/>
    </source>
</evidence>
<dbReference type="InterPro" id="IPR010266">
    <property type="entry name" value="NnrS"/>
</dbReference>
<reference evidence="3" key="1">
    <citation type="submission" date="2016-10" db="EMBL/GenBank/DDBJ databases">
        <authorList>
            <person name="Varghese N."/>
            <person name="Submissions S."/>
        </authorList>
    </citation>
    <scope>NUCLEOTIDE SEQUENCE [LARGE SCALE GENOMIC DNA]</scope>
    <source>
        <strain evidence="3">930I</strain>
    </source>
</reference>
<dbReference type="AlphaFoldDB" id="A0A1G7WPN6"/>
<evidence type="ECO:0000313" key="2">
    <source>
        <dbReference type="EMBL" id="SDG73889.1"/>
    </source>
</evidence>
<feature type="transmembrane region" description="Helical" evidence="1">
    <location>
        <begin position="231"/>
        <end position="248"/>
    </location>
</feature>
<keyword evidence="1" id="KW-0472">Membrane</keyword>
<feature type="transmembrane region" description="Helical" evidence="1">
    <location>
        <begin position="322"/>
        <end position="345"/>
    </location>
</feature>
<keyword evidence="3" id="KW-1185">Reference proteome</keyword>
<dbReference type="EMBL" id="FNCV01000002">
    <property type="protein sequence ID" value="SDG73889.1"/>
    <property type="molecule type" value="Genomic_DNA"/>
</dbReference>
<accession>A0A1G7WPN6</accession>
<feature type="transmembrane region" description="Helical" evidence="1">
    <location>
        <begin position="106"/>
        <end position="123"/>
    </location>
</feature>
<feature type="transmembrane region" description="Helical" evidence="1">
    <location>
        <begin position="168"/>
        <end position="188"/>
    </location>
</feature>
<proteinExistence type="predicted"/>
<protein>
    <submittedName>
        <fullName evidence="2">Uncharacterized protein involved in response to NO</fullName>
    </submittedName>
</protein>
<dbReference type="OrthoDB" id="9770040at2"/>
<feature type="transmembrane region" description="Helical" evidence="1">
    <location>
        <begin position="260"/>
        <end position="281"/>
    </location>
</feature>
<feature type="transmembrane region" description="Helical" evidence="1">
    <location>
        <begin position="351"/>
        <end position="372"/>
    </location>
</feature>
<gene>
    <name evidence="2" type="ORF">SAMN05421742_102279</name>
</gene>
<name>A0A1G7WPN6_9PROT</name>
<keyword evidence="1" id="KW-1133">Transmembrane helix</keyword>
<organism evidence="2 3">
    <name type="scientific">Roseospirillum parvum</name>
    <dbReference type="NCBI Taxonomy" id="83401"/>
    <lineage>
        <taxon>Bacteria</taxon>
        <taxon>Pseudomonadati</taxon>
        <taxon>Pseudomonadota</taxon>
        <taxon>Alphaproteobacteria</taxon>
        <taxon>Rhodospirillales</taxon>
        <taxon>Rhodospirillaceae</taxon>
        <taxon>Roseospirillum</taxon>
    </lineage>
</organism>
<feature type="transmembrane region" description="Helical" evidence="1">
    <location>
        <begin position="135"/>
        <end position="153"/>
    </location>
</feature>
<evidence type="ECO:0000256" key="1">
    <source>
        <dbReference type="SAM" id="Phobius"/>
    </source>
</evidence>
<feature type="transmembrane region" description="Helical" evidence="1">
    <location>
        <begin position="293"/>
        <end position="310"/>
    </location>
</feature>
<dbReference type="Pfam" id="PF05940">
    <property type="entry name" value="NnrS"/>
    <property type="match status" value="1"/>
</dbReference>
<dbReference type="RefSeq" id="WP_092616047.1">
    <property type="nucleotide sequence ID" value="NZ_FNCV01000002.1"/>
</dbReference>
<keyword evidence="1" id="KW-0812">Transmembrane</keyword>
<sequence>MPFSRFLDRGFRPFFLLAGVHAVVAMAAWLLFLRGHLALPGPMDPISWHAHEMLFGFAGAAVAGFALTAVANWTGRPPLSGKPLLLLVLAWAAGRLGGAIPVPWELAAAVDVVLPLALAGLVGREVAAAGNWRNLPVVVGIGLLGLASAIDWLEAAGPLADDDLGSRLGVAALVGLTCLIGGRMVPAFTRNWLNRRQATRLPAPPDRLDAATLGLTTLALAAWTGLAVGPVVALLLAGAGLLNLLRLARWRGLATLSEPLLWSLHLGYLWLGVGLLLLAGAAGRPDVVPEVPALHGLTAGAVGLTVVAVMSRATLGHSGRPLVAGTDTAVVFALLVVAAISRVWAGFTSDFYLPLLLVSGGAWIAAFLLYLWRYGPIQLALGERPPPA</sequence>